<gene>
    <name evidence="2" type="ORF">PoB_001084000</name>
</gene>
<sequence>MTRAEVDQAVALVVGQFRIARQQEENDRKQREVQQNRRDLYERRQSFFDDPRYSNMGIGKRNVIDNSDSTKRLPELRSRHLVLKLQRFLTPNALDAQTLFSRSSYYAKLTGLPLITLLGIRIEGSEKPDSNRKRVGQKVTAMALRDKSTKIDSKHR</sequence>
<comment type="caution">
    <text evidence="2">The sequence shown here is derived from an EMBL/GenBank/DDBJ whole genome shotgun (WGS) entry which is preliminary data.</text>
</comment>
<evidence type="ECO:0000313" key="2">
    <source>
        <dbReference type="EMBL" id="GFN84334.1"/>
    </source>
</evidence>
<feature type="compositionally biased region" description="Basic and acidic residues" evidence="1">
    <location>
        <begin position="144"/>
        <end position="156"/>
    </location>
</feature>
<dbReference type="Proteomes" id="UP000735302">
    <property type="component" value="Unassembled WGS sequence"/>
</dbReference>
<evidence type="ECO:0000256" key="1">
    <source>
        <dbReference type="SAM" id="MobiDB-lite"/>
    </source>
</evidence>
<keyword evidence="3" id="KW-1185">Reference proteome</keyword>
<name>A0AAV3YMK2_9GAST</name>
<dbReference type="AlphaFoldDB" id="A0AAV3YMK2"/>
<reference evidence="2 3" key="1">
    <citation type="journal article" date="2021" name="Elife">
        <title>Chloroplast acquisition without the gene transfer in kleptoplastic sea slugs, Plakobranchus ocellatus.</title>
        <authorList>
            <person name="Maeda T."/>
            <person name="Takahashi S."/>
            <person name="Yoshida T."/>
            <person name="Shimamura S."/>
            <person name="Takaki Y."/>
            <person name="Nagai Y."/>
            <person name="Toyoda A."/>
            <person name="Suzuki Y."/>
            <person name="Arimoto A."/>
            <person name="Ishii H."/>
            <person name="Satoh N."/>
            <person name="Nishiyama T."/>
            <person name="Hasebe M."/>
            <person name="Maruyama T."/>
            <person name="Minagawa J."/>
            <person name="Obokata J."/>
            <person name="Shigenobu S."/>
        </authorList>
    </citation>
    <scope>NUCLEOTIDE SEQUENCE [LARGE SCALE GENOMIC DNA]</scope>
</reference>
<proteinExistence type="predicted"/>
<evidence type="ECO:0000313" key="3">
    <source>
        <dbReference type="Proteomes" id="UP000735302"/>
    </source>
</evidence>
<dbReference type="EMBL" id="BLXT01001295">
    <property type="protein sequence ID" value="GFN84334.1"/>
    <property type="molecule type" value="Genomic_DNA"/>
</dbReference>
<accession>A0AAV3YMK2</accession>
<organism evidence="2 3">
    <name type="scientific">Plakobranchus ocellatus</name>
    <dbReference type="NCBI Taxonomy" id="259542"/>
    <lineage>
        <taxon>Eukaryota</taxon>
        <taxon>Metazoa</taxon>
        <taxon>Spiralia</taxon>
        <taxon>Lophotrochozoa</taxon>
        <taxon>Mollusca</taxon>
        <taxon>Gastropoda</taxon>
        <taxon>Heterobranchia</taxon>
        <taxon>Euthyneura</taxon>
        <taxon>Panpulmonata</taxon>
        <taxon>Sacoglossa</taxon>
        <taxon>Placobranchoidea</taxon>
        <taxon>Plakobranchidae</taxon>
        <taxon>Plakobranchus</taxon>
    </lineage>
</organism>
<feature type="region of interest" description="Disordered" evidence="1">
    <location>
        <begin position="126"/>
        <end position="156"/>
    </location>
</feature>
<protein>
    <submittedName>
        <fullName evidence="2">Uncharacterized protein</fullName>
    </submittedName>
</protein>